<dbReference type="InterPro" id="IPR006162">
    <property type="entry name" value="Ppantetheine_attach_site"/>
</dbReference>
<dbReference type="PANTHER" id="PTHR45527:SF1">
    <property type="entry name" value="FATTY ACID SYNTHASE"/>
    <property type="match status" value="1"/>
</dbReference>
<dbReference type="EMBL" id="LGUT01003457">
    <property type="protein sequence ID" value="KOG85389.1"/>
    <property type="molecule type" value="Genomic_DNA"/>
</dbReference>
<keyword evidence="2" id="KW-0596">Phosphopantetheine</keyword>
<keyword evidence="7" id="KW-1185">Reference proteome</keyword>
<organism evidence="6 7">
    <name type="scientific">Streptomyces varsoviensis</name>
    <dbReference type="NCBI Taxonomy" id="67373"/>
    <lineage>
        <taxon>Bacteria</taxon>
        <taxon>Bacillati</taxon>
        <taxon>Actinomycetota</taxon>
        <taxon>Actinomycetes</taxon>
        <taxon>Kitasatosporales</taxon>
        <taxon>Streptomycetaceae</taxon>
        <taxon>Streptomyces</taxon>
    </lineage>
</organism>
<dbReference type="Pfam" id="PF00550">
    <property type="entry name" value="PP-binding"/>
    <property type="match status" value="1"/>
</dbReference>
<evidence type="ECO:0000256" key="4">
    <source>
        <dbReference type="SAM" id="MobiDB-lite"/>
    </source>
</evidence>
<dbReference type="CDD" id="cd19540">
    <property type="entry name" value="LCL_NRPS-like"/>
    <property type="match status" value="1"/>
</dbReference>
<dbReference type="InterPro" id="IPR023213">
    <property type="entry name" value="CAT-like_dom_sf"/>
</dbReference>
<feature type="region of interest" description="Disordered" evidence="4">
    <location>
        <begin position="1"/>
        <end position="20"/>
    </location>
</feature>
<dbReference type="PANTHER" id="PTHR45527">
    <property type="entry name" value="NONRIBOSOMAL PEPTIDE SYNTHETASE"/>
    <property type="match status" value="1"/>
</dbReference>
<dbReference type="SMART" id="SM00823">
    <property type="entry name" value="PKS_PP"/>
    <property type="match status" value="1"/>
</dbReference>
<evidence type="ECO:0000256" key="3">
    <source>
        <dbReference type="ARBA" id="ARBA00022553"/>
    </source>
</evidence>
<protein>
    <recommendedName>
        <fullName evidence="5">Carrier domain-containing protein</fullName>
    </recommendedName>
</protein>
<dbReference type="Gene3D" id="3.30.559.30">
    <property type="entry name" value="Nonribosomal peptide synthetase, condensation domain"/>
    <property type="match status" value="1"/>
</dbReference>
<dbReference type="Gene3D" id="1.10.1200.10">
    <property type="entry name" value="ACP-like"/>
    <property type="match status" value="1"/>
</dbReference>
<dbReference type="InterPro" id="IPR001242">
    <property type="entry name" value="Condensation_dom"/>
</dbReference>
<dbReference type="InterPro" id="IPR009081">
    <property type="entry name" value="PP-bd_ACP"/>
</dbReference>
<name>A0ABR5IW62_9ACTN</name>
<comment type="cofactor">
    <cofactor evidence="1">
        <name>pantetheine 4'-phosphate</name>
        <dbReference type="ChEBI" id="CHEBI:47942"/>
    </cofactor>
</comment>
<feature type="domain" description="Carrier" evidence="5">
    <location>
        <begin position="18"/>
        <end position="93"/>
    </location>
</feature>
<accession>A0ABR5IW62</accession>
<evidence type="ECO:0000313" key="7">
    <source>
        <dbReference type="Proteomes" id="UP000037020"/>
    </source>
</evidence>
<dbReference type="InterPro" id="IPR020806">
    <property type="entry name" value="PKS_PP-bd"/>
</dbReference>
<dbReference type="PROSITE" id="PS00012">
    <property type="entry name" value="PHOSPHOPANTETHEINE"/>
    <property type="match status" value="1"/>
</dbReference>
<evidence type="ECO:0000256" key="2">
    <source>
        <dbReference type="ARBA" id="ARBA00022450"/>
    </source>
</evidence>
<dbReference type="PROSITE" id="PS50075">
    <property type="entry name" value="CARRIER"/>
    <property type="match status" value="1"/>
</dbReference>
<keyword evidence="3" id="KW-0597">Phosphoprotein</keyword>
<evidence type="ECO:0000259" key="5">
    <source>
        <dbReference type="PROSITE" id="PS50075"/>
    </source>
</evidence>
<feature type="non-terminal residue" evidence="6">
    <location>
        <position position="505"/>
    </location>
</feature>
<dbReference type="InterPro" id="IPR036736">
    <property type="entry name" value="ACP-like_sf"/>
</dbReference>
<reference evidence="6 7" key="1">
    <citation type="submission" date="2015-07" db="EMBL/GenBank/DDBJ databases">
        <authorList>
            <person name="Ju K.-S."/>
            <person name="Doroghazi J.R."/>
            <person name="Metcalf W.W."/>
        </authorList>
    </citation>
    <scope>NUCLEOTIDE SEQUENCE [LARGE SCALE GENOMIC DNA]</scope>
    <source>
        <strain evidence="6 7">NRRL B-3589</strain>
    </source>
</reference>
<dbReference type="SUPFAM" id="SSF52777">
    <property type="entry name" value="CoA-dependent acyltransferases"/>
    <property type="match status" value="2"/>
</dbReference>
<dbReference type="Pfam" id="PF00668">
    <property type="entry name" value="Condensation"/>
    <property type="match status" value="1"/>
</dbReference>
<evidence type="ECO:0000313" key="6">
    <source>
        <dbReference type="EMBL" id="KOG85389.1"/>
    </source>
</evidence>
<sequence length="505" mass="54458">RKALPAPDYAAAESAGREPRTPQEEILCGIFADVLGVERVTVDDDFFELGGHSLLATRLASRARTALGTELSVRQLFERPTVAALAAALSESASAAGRAPLAARDRPERLPLSYAQQRLWFLHQLEGPSPTYNVPTGIRLSGTLDTEALRSAFADVVARHETLRTVFAEDAEGPYQRVVTECGPAPELTVVATTEDGLADELARAARHAFDLTREPPLRGWLFETGPGERVLLILVHHIATDGWSMPLLVRDLTAAYTARTTTGRAPGWAPLPVQYADYTLWQRDILGSEDDPESAISRQLAYWQRQLADLPDQLEIPADRPRPTETTYRGDEVAFEVPAAVHAGLVEVARATQSSVFMVVQAALAALLAKLSGSTDVPVGTPVAGRTDDALEDLVGFFVNTLVLRTDVSGDPAFTELVGRVRETALAAYAHQDVPFERLVDVVRPVRSMSRHPLFQTMLAFNTSNTTESRKGAAPAFGVAPASGAAPDLTVTGLRVGTGVARFD</sequence>
<feature type="non-terminal residue" evidence="6">
    <location>
        <position position="1"/>
    </location>
</feature>
<evidence type="ECO:0000256" key="1">
    <source>
        <dbReference type="ARBA" id="ARBA00001957"/>
    </source>
</evidence>
<dbReference type="Proteomes" id="UP000037020">
    <property type="component" value="Unassembled WGS sequence"/>
</dbReference>
<dbReference type="SUPFAM" id="SSF47336">
    <property type="entry name" value="ACP-like"/>
    <property type="match status" value="1"/>
</dbReference>
<comment type="caution">
    <text evidence="6">The sequence shown here is derived from an EMBL/GenBank/DDBJ whole genome shotgun (WGS) entry which is preliminary data.</text>
</comment>
<proteinExistence type="predicted"/>
<gene>
    <name evidence="6" type="ORF">ADK38_36955</name>
</gene>
<dbReference type="Gene3D" id="3.30.559.10">
    <property type="entry name" value="Chloramphenicol acetyltransferase-like domain"/>
    <property type="match status" value="1"/>
</dbReference>